<protein>
    <submittedName>
        <fullName evidence="1">Uncharacterized protein</fullName>
    </submittedName>
</protein>
<dbReference type="AlphaFoldDB" id="A0A2P9HPQ0"/>
<proteinExistence type="predicted"/>
<evidence type="ECO:0000313" key="1">
    <source>
        <dbReference type="EMBL" id="SPL66059.1"/>
    </source>
</evidence>
<dbReference type="Proteomes" id="UP000246073">
    <property type="component" value="Unassembled WGS sequence"/>
</dbReference>
<name>A0A2P9HPQ0_9HYPH</name>
<organism evidence="1 2">
    <name type="scientific">Ochrobactrum soli</name>
    <dbReference type="NCBI Taxonomy" id="2448455"/>
    <lineage>
        <taxon>Bacteria</taxon>
        <taxon>Pseudomonadati</taxon>
        <taxon>Pseudomonadota</taxon>
        <taxon>Alphaproteobacteria</taxon>
        <taxon>Hyphomicrobiales</taxon>
        <taxon>Brucellaceae</taxon>
        <taxon>Brucella/Ochrobactrum group</taxon>
        <taxon>Ochrobactrum</taxon>
    </lineage>
</organism>
<evidence type="ECO:0000313" key="2">
    <source>
        <dbReference type="Proteomes" id="UP000246073"/>
    </source>
</evidence>
<gene>
    <name evidence="1" type="ORF">OHAE_1926</name>
</gene>
<sequence length="49" mass="5114">MRIAFMSKGCGSLIGKNIQCLISLPMDVNPPEGFLFSADQIAGCLTGAP</sequence>
<reference evidence="2" key="1">
    <citation type="submission" date="2017-12" db="EMBL/GenBank/DDBJ databases">
        <authorList>
            <person name="Diaz M."/>
        </authorList>
    </citation>
    <scope>NUCLEOTIDE SEQUENCE [LARGE SCALE GENOMIC DNA]</scope>
    <source>
        <strain evidence="2">FI11154</strain>
    </source>
</reference>
<dbReference type="EMBL" id="OOFM01000005">
    <property type="protein sequence ID" value="SPL66059.1"/>
    <property type="molecule type" value="Genomic_DNA"/>
</dbReference>
<accession>A0A2P9HPQ0</accession>